<name>A0ABV1GCA1_9FIRM</name>
<evidence type="ECO:0000313" key="2">
    <source>
        <dbReference type="Proteomes" id="UP001477672"/>
    </source>
</evidence>
<sequence>MPRADVTQMPFAKLYPLLVNKAEKKGRTRQEVDQVTAWLTGYTAQDLARLEQSSVSYGEFFRNAPAMNPNRMYITGKVCGVRVEEIEDPVMREIRRLDKLVDELAKGKAMEQILRKG</sequence>
<dbReference type="EMBL" id="JBBMFA010000054">
    <property type="protein sequence ID" value="MEQ2519440.1"/>
    <property type="molecule type" value="Genomic_DNA"/>
</dbReference>
<comment type="caution">
    <text evidence="1">The sequence shown here is derived from an EMBL/GenBank/DDBJ whole genome shotgun (WGS) entry which is preliminary data.</text>
</comment>
<dbReference type="Gene3D" id="1.10.8.290">
    <property type="entry name" value="uncharacterized protein sp1917 domain"/>
    <property type="match status" value="1"/>
</dbReference>
<dbReference type="InterPro" id="IPR014580">
    <property type="entry name" value="UCP033199"/>
</dbReference>
<dbReference type="InterPro" id="IPR023204">
    <property type="entry name" value="SP1917_dom_sf"/>
</dbReference>
<accession>A0ABV1GCA1</accession>
<reference evidence="1 2" key="1">
    <citation type="submission" date="2024-03" db="EMBL/GenBank/DDBJ databases">
        <title>Human intestinal bacterial collection.</title>
        <authorList>
            <person name="Pauvert C."/>
            <person name="Hitch T.C.A."/>
            <person name="Clavel T."/>
        </authorList>
    </citation>
    <scope>NUCLEOTIDE SEQUENCE [LARGE SCALE GENOMIC DNA]</scope>
    <source>
        <strain evidence="1 2">CLA-JM-H11</strain>
    </source>
</reference>
<dbReference type="Pfam" id="PF09966">
    <property type="entry name" value="DUF2200"/>
    <property type="match status" value="1"/>
</dbReference>
<evidence type="ECO:0000313" key="1">
    <source>
        <dbReference type="EMBL" id="MEQ2519440.1"/>
    </source>
</evidence>
<dbReference type="Proteomes" id="UP001477672">
    <property type="component" value="Unassembled WGS sequence"/>
</dbReference>
<keyword evidence="2" id="KW-1185">Reference proteome</keyword>
<organism evidence="1 2">
    <name type="scientific">Ruthenibacterium intestinale</name>
    <dbReference type="NCBI Taxonomy" id="3133163"/>
    <lineage>
        <taxon>Bacteria</taxon>
        <taxon>Bacillati</taxon>
        <taxon>Bacillota</taxon>
        <taxon>Clostridia</taxon>
        <taxon>Eubacteriales</taxon>
        <taxon>Oscillospiraceae</taxon>
        <taxon>Ruthenibacterium</taxon>
    </lineage>
</organism>
<protein>
    <submittedName>
        <fullName evidence="1">DUF2200 domain-containing protein</fullName>
    </submittedName>
</protein>
<dbReference type="RefSeq" id="WP_349214886.1">
    <property type="nucleotide sequence ID" value="NZ_JBBMFA010000054.1"/>
</dbReference>
<dbReference type="PIRSF" id="PIRSF033199">
    <property type="entry name" value="UCP033199"/>
    <property type="match status" value="1"/>
</dbReference>
<gene>
    <name evidence="1" type="ORF">WMO24_03165</name>
</gene>
<proteinExistence type="predicted"/>